<keyword evidence="2" id="KW-1185">Reference proteome</keyword>
<organism evidence="1 2">
    <name type="scientific">Hypsibius exemplaris</name>
    <name type="common">Freshwater tardigrade</name>
    <dbReference type="NCBI Taxonomy" id="2072580"/>
    <lineage>
        <taxon>Eukaryota</taxon>
        <taxon>Metazoa</taxon>
        <taxon>Ecdysozoa</taxon>
        <taxon>Tardigrada</taxon>
        <taxon>Eutardigrada</taxon>
        <taxon>Parachela</taxon>
        <taxon>Hypsibioidea</taxon>
        <taxon>Hypsibiidae</taxon>
        <taxon>Hypsibius</taxon>
    </lineage>
</organism>
<sequence length="268" mass="28995">MQAGFDAKFVSQDAEIARLNAELASQKRHSMRSSPAEAAFDAKFASQNAEIARLKSDFGDEIAGLNAEIAGLKQTCSRKTLRLLNRLLRLLSCSDSSGSRTSLSATLEQIGIDTHRPNIHDQAVMTAFNRIKQKDTEMASALSAEREGRTLAEAALSGDMKTIMSAISEMQAGFDAKFVSQDAEIARLNAELASQKAAFDAKFASQKAAFDAKFASQNAEIARLKSDFGDEIAGLNAEIAAKFIRMKKAKLRNGGNLLMRSLPPAFLN</sequence>
<reference evidence="2" key="1">
    <citation type="submission" date="2017-01" db="EMBL/GenBank/DDBJ databases">
        <title>Comparative genomics of anhydrobiosis in the tardigrade Hypsibius dujardini.</title>
        <authorList>
            <person name="Yoshida Y."/>
            <person name="Koutsovoulos G."/>
            <person name="Laetsch D."/>
            <person name="Stevens L."/>
            <person name="Kumar S."/>
            <person name="Horikawa D."/>
            <person name="Ishino K."/>
            <person name="Komine S."/>
            <person name="Tomita M."/>
            <person name="Blaxter M."/>
            <person name="Arakawa K."/>
        </authorList>
    </citation>
    <scope>NUCLEOTIDE SEQUENCE [LARGE SCALE GENOMIC DNA]</scope>
    <source>
        <strain evidence="2">Z151</strain>
    </source>
</reference>
<name>A0A1W0WL98_HYPEX</name>
<dbReference type="EMBL" id="MTYJ01000080">
    <property type="protein sequence ID" value="OQV15990.1"/>
    <property type="molecule type" value="Genomic_DNA"/>
</dbReference>
<proteinExistence type="predicted"/>
<comment type="caution">
    <text evidence="1">The sequence shown here is derived from an EMBL/GenBank/DDBJ whole genome shotgun (WGS) entry which is preliminary data.</text>
</comment>
<gene>
    <name evidence="1" type="ORF">BV898_09910</name>
</gene>
<evidence type="ECO:0000313" key="1">
    <source>
        <dbReference type="EMBL" id="OQV15990.1"/>
    </source>
</evidence>
<accession>A0A1W0WL98</accession>
<dbReference type="Gene3D" id="1.20.58.130">
    <property type="match status" value="1"/>
</dbReference>
<dbReference type="AlphaFoldDB" id="A0A1W0WL98"/>
<protein>
    <submittedName>
        <fullName evidence="1">Uncharacterized protein</fullName>
    </submittedName>
</protein>
<dbReference type="Proteomes" id="UP000192578">
    <property type="component" value="Unassembled WGS sequence"/>
</dbReference>
<evidence type="ECO:0000313" key="2">
    <source>
        <dbReference type="Proteomes" id="UP000192578"/>
    </source>
</evidence>